<feature type="transmembrane region" description="Helical" evidence="1">
    <location>
        <begin position="38"/>
        <end position="61"/>
    </location>
</feature>
<comment type="caution">
    <text evidence="3">The sequence shown here is derived from an EMBL/GenBank/DDBJ whole genome shotgun (WGS) entry which is preliminary data.</text>
</comment>
<dbReference type="OrthoDB" id="291597at2"/>
<gene>
    <name evidence="3" type="primary">blaR1_1</name>
    <name evidence="3" type="ORF">Pla22_10250</name>
</gene>
<dbReference type="PANTHER" id="PTHR34978:SF3">
    <property type="entry name" value="SLR0241 PROTEIN"/>
    <property type="match status" value="1"/>
</dbReference>
<feature type="transmembrane region" description="Helical" evidence="1">
    <location>
        <begin position="81"/>
        <end position="105"/>
    </location>
</feature>
<dbReference type="Pfam" id="PF05569">
    <property type="entry name" value="Peptidase_M56"/>
    <property type="match status" value="1"/>
</dbReference>
<protein>
    <submittedName>
        <fullName evidence="3">Regulatory protein BlaR1</fullName>
    </submittedName>
</protein>
<feature type="transmembrane region" description="Helical" evidence="1">
    <location>
        <begin position="6"/>
        <end position="26"/>
    </location>
</feature>
<accession>A0A5C5WRF4</accession>
<keyword evidence="1" id="KW-0812">Transmembrane</keyword>
<keyword evidence="1" id="KW-0472">Membrane</keyword>
<evidence type="ECO:0000256" key="1">
    <source>
        <dbReference type="SAM" id="Phobius"/>
    </source>
</evidence>
<keyword evidence="1" id="KW-1133">Transmembrane helix</keyword>
<evidence type="ECO:0000313" key="4">
    <source>
        <dbReference type="Proteomes" id="UP000316598"/>
    </source>
</evidence>
<dbReference type="InterPro" id="IPR052173">
    <property type="entry name" value="Beta-lactam_resp_regulator"/>
</dbReference>
<feature type="domain" description="Peptidase M56" evidence="2">
    <location>
        <begin position="12"/>
        <end position="258"/>
    </location>
</feature>
<evidence type="ECO:0000313" key="3">
    <source>
        <dbReference type="EMBL" id="TWT53396.1"/>
    </source>
</evidence>
<proteinExistence type="predicted"/>
<dbReference type="EMBL" id="SJPI01000001">
    <property type="protein sequence ID" value="TWT53396.1"/>
    <property type="molecule type" value="Genomic_DNA"/>
</dbReference>
<organism evidence="3 4">
    <name type="scientific">Rubripirellula amarantea</name>
    <dbReference type="NCBI Taxonomy" id="2527999"/>
    <lineage>
        <taxon>Bacteria</taxon>
        <taxon>Pseudomonadati</taxon>
        <taxon>Planctomycetota</taxon>
        <taxon>Planctomycetia</taxon>
        <taxon>Pirellulales</taxon>
        <taxon>Pirellulaceae</taxon>
        <taxon>Rubripirellula</taxon>
    </lineage>
</organism>
<dbReference type="RefSeq" id="WP_146513619.1">
    <property type="nucleotide sequence ID" value="NZ_SJPI01000001.1"/>
</dbReference>
<name>A0A5C5WRF4_9BACT</name>
<dbReference type="AlphaFoldDB" id="A0A5C5WRF4"/>
<dbReference type="CDD" id="cd07341">
    <property type="entry name" value="M56_BlaR1_MecR1_like"/>
    <property type="match status" value="1"/>
</dbReference>
<dbReference type="PANTHER" id="PTHR34978">
    <property type="entry name" value="POSSIBLE SENSOR-TRANSDUCER PROTEIN BLAR"/>
    <property type="match status" value="1"/>
</dbReference>
<reference evidence="3 4" key="1">
    <citation type="submission" date="2019-02" db="EMBL/GenBank/DDBJ databases">
        <title>Deep-cultivation of Planctomycetes and their phenomic and genomic characterization uncovers novel biology.</title>
        <authorList>
            <person name="Wiegand S."/>
            <person name="Jogler M."/>
            <person name="Boedeker C."/>
            <person name="Pinto D."/>
            <person name="Vollmers J."/>
            <person name="Rivas-Marin E."/>
            <person name="Kohn T."/>
            <person name="Peeters S.H."/>
            <person name="Heuer A."/>
            <person name="Rast P."/>
            <person name="Oberbeckmann S."/>
            <person name="Bunk B."/>
            <person name="Jeske O."/>
            <person name="Meyerdierks A."/>
            <person name="Storesund J.E."/>
            <person name="Kallscheuer N."/>
            <person name="Luecker S."/>
            <person name="Lage O.M."/>
            <person name="Pohl T."/>
            <person name="Merkel B.J."/>
            <person name="Hornburger P."/>
            <person name="Mueller R.-W."/>
            <person name="Bruemmer F."/>
            <person name="Labrenz M."/>
            <person name="Spormann A.M."/>
            <person name="Op Den Camp H."/>
            <person name="Overmann J."/>
            <person name="Amann R."/>
            <person name="Jetten M.S.M."/>
            <person name="Mascher T."/>
            <person name="Medema M.H."/>
            <person name="Devos D.P."/>
            <person name="Kaster A.-K."/>
            <person name="Ovreas L."/>
            <person name="Rohde M."/>
            <person name="Galperin M.Y."/>
            <person name="Jogler C."/>
        </authorList>
    </citation>
    <scope>NUCLEOTIDE SEQUENCE [LARGE SCALE GENOMIC DNA]</scope>
    <source>
        <strain evidence="3 4">Pla22</strain>
    </source>
</reference>
<evidence type="ECO:0000259" key="2">
    <source>
        <dbReference type="Pfam" id="PF05569"/>
    </source>
</evidence>
<dbReference type="Proteomes" id="UP000316598">
    <property type="component" value="Unassembled WGS sequence"/>
</dbReference>
<keyword evidence="4" id="KW-1185">Reference proteome</keyword>
<feature type="transmembrane region" description="Helical" evidence="1">
    <location>
        <begin position="317"/>
        <end position="335"/>
    </location>
</feature>
<sequence>MESFWQPWLFSNAAIALVIAVMAWLTHRVFERPAVAHFAWILVLVKLLTPPLQTIPLVVAISTPTWHERFTLATERPASTASSITLIALCIWVLGSVLMFVWILIGTRRVSRLLDYRGRYDHDATQLLAKVEVSATSVKGMVPQVWLVDAIISPMLYCPLRWNISSSAKIVFPKTLWQSLDESSRCVLLRHELAHWYRRDWLVRFLEMFAMVCLWWHPLVWIAKRQIENCEERCCDIAAVASTPKLRRTYAEAIMHTLDFLCKPLERDRSEVRTRPLASGVGRFPTMENRLRQIMKPSRQESLIDLSKCRIGYGRGIGLLLIVVLISPSLTWRFMRSPPFEDVNPAVLNASSEVDLDISPRFQSRQRTP</sequence>
<dbReference type="InterPro" id="IPR008756">
    <property type="entry name" value="Peptidase_M56"/>
</dbReference>